<gene>
    <name evidence="4" type="ORF">OESDEN_19055</name>
</gene>
<dbReference type="SUPFAM" id="SSF52540">
    <property type="entry name" value="P-loop containing nucleoside triphosphate hydrolases"/>
    <property type="match status" value="1"/>
</dbReference>
<evidence type="ECO:0000313" key="4">
    <source>
        <dbReference type="EMBL" id="KHJ81259.1"/>
    </source>
</evidence>
<accession>A0A0B1S8K2</accession>
<evidence type="ECO:0000256" key="3">
    <source>
        <dbReference type="ARBA" id="ARBA00022840"/>
    </source>
</evidence>
<dbReference type="OrthoDB" id="548867at2759"/>
<dbReference type="EMBL" id="KN591923">
    <property type="protein sequence ID" value="KHJ81259.1"/>
    <property type="molecule type" value="Genomic_DNA"/>
</dbReference>
<dbReference type="PANTHER" id="PTHR12169">
    <property type="entry name" value="ATPASE N2B"/>
    <property type="match status" value="1"/>
</dbReference>
<keyword evidence="5" id="KW-1185">Reference proteome</keyword>
<dbReference type="Proteomes" id="UP000053660">
    <property type="component" value="Unassembled WGS sequence"/>
</dbReference>
<dbReference type="PANTHER" id="PTHR12169:SF6">
    <property type="entry name" value="AFG1-LIKE ATPASE"/>
    <property type="match status" value="1"/>
</dbReference>
<evidence type="ECO:0000313" key="5">
    <source>
        <dbReference type="Proteomes" id="UP000053660"/>
    </source>
</evidence>
<dbReference type="NCBIfam" id="NF040713">
    <property type="entry name" value="ZapE"/>
    <property type="match status" value="1"/>
</dbReference>
<keyword evidence="2" id="KW-0547">Nucleotide-binding</keyword>
<dbReference type="GO" id="GO:0016887">
    <property type="term" value="F:ATP hydrolysis activity"/>
    <property type="evidence" value="ECO:0007669"/>
    <property type="project" value="InterPro"/>
</dbReference>
<dbReference type="GO" id="GO:0005739">
    <property type="term" value="C:mitochondrion"/>
    <property type="evidence" value="ECO:0007669"/>
    <property type="project" value="TreeGrafter"/>
</dbReference>
<dbReference type="GO" id="GO:0005524">
    <property type="term" value="F:ATP binding"/>
    <property type="evidence" value="ECO:0007669"/>
    <property type="project" value="UniProtKB-KW"/>
</dbReference>
<dbReference type="InterPro" id="IPR027417">
    <property type="entry name" value="P-loop_NTPase"/>
</dbReference>
<dbReference type="InterPro" id="IPR005654">
    <property type="entry name" value="ATPase_AFG1-like"/>
</dbReference>
<evidence type="ECO:0000256" key="1">
    <source>
        <dbReference type="ARBA" id="ARBA00010322"/>
    </source>
</evidence>
<proteinExistence type="inferred from homology"/>
<keyword evidence="3" id="KW-0067">ATP-binding</keyword>
<protein>
    <submittedName>
        <fullName evidence="4">ATPase, AFG1 family</fullName>
    </submittedName>
</protein>
<name>A0A0B1S8K2_OESDE</name>
<dbReference type="Gene3D" id="3.40.50.300">
    <property type="entry name" value="P-loop containing nucleotide triphosphate hydrolases"/>
    <property type="match status" value="1"/>
</dbReference>
<sequence length="200" mass="23321">MDMFYECCPFEEKQRVHFHSFMQDVHRRMHALKLADTGERGSFDPVPHIVDEIMNRCKLLCFDEFQVTDIADAMILKRFFSLLFDEGLVVVATSNRPPDDLYKNGLQRHQFVPFIGVLKTYFLFIILMRLQQEKCETLSLDSGIDYRRIGSGDSDSFFVQSPQCDANQQCDRVFKQLAAQETDSGCSFPFHYNVQCFRIV</sequence>
<comment type="similarity">
    <text evidence="1">Belongs to the AFG1 ATPase family.</text>
</comment>
<organism evidence="4 5">
    <name type="scientific">Oesophagostomum dentatum</name>
    <name type="common">Nodular worm</name>
    <dbReference type="NCBI Taxonomy" id="61180"/>
    <lineage>
        <taxon>Eukaryota</taxon>
        <taxon>Metazoa</taxon>
        <taxon>Ecdysozoa</taxon>
        <taxon>Nematoda</taxon>
        <taxon>Chromadorea</taxon>
        <taxon>Rhabditida</taxon>
        <taxon>Rhabditina</taxon>
        <taxon>Rhabditomorpha</taxon>
        <taxon>Strongyloidea</taxon>
        <taxon>Strongylidae</taxon>
        <taxon>Oesophagostomum</taxon>
    </lineage>
</organism>
<evidence type="ECO:0000256" key="2">
    <source>
        <dbReference type="ARBA" id="ARBA00022741"/>
    </source>
</evidence>
<reference evidence="4 5" key="1">
    <citation type="submission" date="2014-03" db="EMBL/GenBank/DDBJ databases">
        <title>Draft genome of the hookworm Oesophagostomum dentatum.</title>
        <authorList>
            <person name="Mitreva M."/>
        </authorList>
    </citation>
    <scope>NUCLEOTIDE SEQUENCE [LARGE SCALE GENOMIC DNA]</scope>
    <source>
        <strain evidence="4 5">OD-Hann</strain>
    </source>
</reference>
<dbReference type="Pfam" id="PF03969">
    <property type="entry name" value="AFG1_ATPase"/>
    <property type="match status" value="1"/>
</dbReference>
<dbReference type="AlphaFoldDB" id="A0A0B1S8K2"/>